<evidence type="ECO:0000313" key="1">
    <source>
        <dbReference type="EMBL" id="KAI3753700.1"/>
    </source>
</evidence>
<dbReference type="Proteomes" id="UP001055811">
    <property type="component" value="Linkage Group LG04"/>
</dbReference>
<gene>
    <name evidence="1" type="ORF">L2E82_25761</name>
</gene>
<protein>
    <submittedName>
        <fullName evidence="1">Uncharacterized protein</fullName>
    </submittedName>
</protein>
<accession>A0ACB9E4T6</accession>
<evidence type="ECO:0000313" key="2">
    <source>
        <dbReference type="Proteomes" id="UP001055811"/>
    </source>
</evidence>
<keyword evidence="2" id="KW-1185">Reference proteome</keyword>
<comment type="caution">
    <text evidence="1">The sequence shown here is derived from an EMBL/GenBank/DDBJ whole genome shotgun (WGS) entry which is preliminary data.</text>
</comment>
<proteinExistence type="predicted"/>
<reference evidence="2" key="1">
    <citation type="journal article" date="2022" name="Mol. Ecol. Resour.">
        <title>The genomes of chicory, endive, great burdock and yacon provide insights into Asteraceae palaeo-polyploidization history and plant inulin production.</title>
        <authorList>
            <person name="Fan W."/>
            <person name="Wang S."/>
            <person name="Wang H."/>
            <person name="Wang A."/>
            <person name="Jiang F."/>
            <person name="Liu H."/>
            <person name="Zhao H."/>
            <person name="Xu D."/>
            <person name="Zhang Y."/>
        </authorList>
    </citation>
    <scope>NUCLEOTIDE SEQUENCE [LARGE SCALE GENOMIC DNA]</scope>
    <source>
        <strain evidence="2">cv. Punajuju</strain>
    </source>
</reference>
<sequence>MYAEGVTRDGTTISDSGPTNMVAPAADDFSSKQMKIENFSVLSQSQSQARVVPKSTPLTLHQQESAREQSSDRLLPSESLFEFRFPKNSKP</sequence>
<organism evidence="1 2">
    <name type="scientific">Cichorium intybus</name>
    <name type="common">Chicory</name>
    <dbReference type="NCBI Taxonomy" id="13427"/>
    <lineage>
        <taxon>Eukaryota</taxon>
        <taxon>Viridiplantae</taxon>
        <taxon>Streptophyta</taxon>
        <taxon>Embryophyta</taxon>
        <taxon>Tracheophyta</taxon>
        <taxon>Spermatophyta</taxon>
        <taxon>Magnoliopsida</taxon>
        <taxon>eudicotyledons</taxon>
        <taxon>Gunneridae</taxon>
        <taxon>Pentapetalae</taxon>
        <taxon>asterids</taxon>
        <taxon>campanulids</taxon>
        <taxon>Asterales</taxon>
        <taxon>Asteraceae</taxon>
        <taxon>Cichorioideae</taxon>
        <taxon>Cichorieae</taxon>
        <taxon>Cichoriinae</taxon>
        <taxon>Cichorium</taxon>
    </lineage>
</organism>
<reference evidence="1 2" key="2">
    <citation type="journal article" date="2022" name="Mol. Ecol. Resour.">
        <title>The genomes of chicory, endive, great burdock and yacon provide insights into Asteraceae paleo-polyploidization history and plant inulin production.</title>
        <authorList>
            <person name="Fan W."/>
            <person name="Wang S."/>
            <person name="Wang H."/>
            <person name="Wang A."/>
            <person name="Jiang F."/>
            <person name="Liu H."/>
            <person name="Zhao H."/>
            <person name="Xu D."/>
            <person name="Zhang Y."/>
        </authorList>
    </citation>
    <scope>NUCLEOTIDE SEQUENCE [LARGE SCALE GENOMIC DNA]</scope>
    <source>
        <strain evidence="2">cv. Punajuju</strain>
        <tissue evidence="1">Leaves</tissue>
    </source>
</reference>
<name>A0ACB9E4T6_CICIN</name>
<dbReference type="EMBL" id="CM042012">
    <property type="protein sequence ID" value="KAI3753700.1"/>
    <property type="molecule type" value="Genomic_DNA"/>
</dbReference>